<evidence type="ECO:0000313" key="8">
    <source>
        <dbReference type="Proteomes" id="UP001168821"/>
    </source>
</evidence>
<evidence type="ECO:0000313" key="7">
    <source>
        <dbReference type="EMBL" id="KAJ3641205.1"/>
    </source>
</evidence>
<dbReference type="AlphaFoldDB" id="A0AA38HNR0"/>
<evidence type="ECO:0000256" key="2">
    <source>
        <dbReference type="ARBA" id="ARBA00022490"/>
    </source>
</evidence>
<dbReference type="GO" id="GO:0045503">
    <property type="term" value="F:dynein light chain binding"/>
    <property type="evidence" value="ECO:0007669"/>
    <property type="project" value="TreeGrafter"/>
</dbReference>
<dbReference type="GO" id="GO:0060294">
    <property type="term" value="P:cilium movement involved in cell motility"/>
    <property type="evidence" value="ECO:0007669"/>
    <property type="project" value="TreeGrafter"/>
</dbReference>
<evidence type="ECO:0000256" key="5">
    <source>
        <dbReference type="PROSITE-ProRule" id="PRU00221"/>
    </source>
</evidence>
<comment type="subcellular location">
    <subcellularLocation>
        <location evidence="1">Cytoplasm</location>
    </subcellularLocation>
</comment>
<evidence type="ECO:0000256" key="1">
    <source>
        <dbReference type="ARBA" id="ARBA00004496"/>
    </source>
</evidence>
<dbReference type="GO" id="GO:0036159">
    <property type="term" value="P:inner dynein arm assembly"/>
    <property type="evidence" value="ECO:0007669"/>
    <property type="project" value="TreeGrafter"/>
</dbReference>
<dbReference type="SUPFAM" id="SSF50978">
    <property type="entry name" value="WD40 repeat-like"/>
    <property type="match status" value="1"/>
</dbReference>
<dbReference type="GO" id="GO:0036156">
    <property type="term" value="C:inner dynein arm"/>
    <property type="evidence" value="ECO:0007669"/>
    <property type="project" value="TreeGrafter"/>
</dbReference>
<sequence>METAKRPEDQENPTTAIVSESETEPTTPTHRHKTKKKKRKRWRPNYDIPGVFKIVLPELTQKVIGCVVGDNVTSEKPWINVEKEVITDHLDTHAESSEFLPIKTEILECPLNEILIGYIPDESKDYDEFYICVTEEATENIHNVVGKVQRIQEERLKNAIHKKIKKWKGLGSEVEVEEAMVKYHRSLIEVEIESKYPILPFKVQFRLVKTEDLRDGYMELRSTDESSNTIFRKRVDAFVQVAPSVLTNEAQTICTYPKNSYTQYDYEVPQVDWEESIMKEFVSESMDSFCDILRVNGCIDLYSNDYEKLVLDSKFASKVELPEPKDYYCFIDMNLCGNKMISGTSWHQMWTGCVLLSYVDIAPSLYLTSKLSTDEVFKAVHDTNPVLFWSFTDDLKPKLILETPRPVYTVSCCPFDPNLIVGGCANGQIILWDITNKLHHVEEEEILTINQQKYREYMFSLMNWMKNIFDLALVRPTALSDLKYSHKGCVNYITWLSPFHTVSKTGKIAEIEEGKPQSLELVTSAEDGTIMIWDLLRKPTTTPGGFKAVRKMKRLKKRPSALLTMESPFKILHLNLKPVYKINVINPTENNRLMGIACSYMSFFRTLYEPVTKESRKNIKLSDRLFYKPVLNIQNSNQRKTFYVGTMEGEFLQGTWDGQAFDSGEVVNFEDAAYVNSGKYHDGPIVCIDYSPKLDTILTVGGKIFALWREPFKNRPVLWRKSSSIYTYGSWFVVEEASIKLARIDGYHEAWTLFYQSKNPMTVRLMSNGAINNISVHPRKLRSKVIALSDYRGSLRLFFYKPDSPMVIKAKEENMSLFLTREIARKKAFLKWQSDWNERRRAPSEVVEKEEKPVIVDEEQGTRKKEEKKKTTSKISPGMRYMEAMQEQQKANEQARIKRIILMKKQLDTEDLLKKREPLRKLEEENEIKKRKQKMKLKQSDKIFKEQVAMFFPDVVKEKPPPPPDPYVDCYSEAKKKVNFDDYYEIAVASQDYVEAHPFSYDFSWTTVLKAGRERRRKLDDSPDKDKHRLRYASYREEKVKALVAEEASQVEEKQSAVEDEISISTTMSKNTVVMG</sequence>
<keyword evidence="2" id="KW-0963">Cytoplasm</keyword>
<dbReference type="InterPro" id="IPR015943">
    <property type="entry name" value="WD40/YVTN_repeat-like_dom_sf"/>
</dbReference>
<evidence type="ECO:0000256" key="3">
    <source>
        <dbReference type="ARBA" id="ARBA00022574"/>
    </source>
</evidence>
<gene>
    <name evidence="7" type="ORF">Zmor_027720</name>
</gene>
<evidence type="ECO:0000256" key="6">
    <source>
        <dbReference type="SAM" id="MobiDB-lite"/>
    </source>
</evidence>
<organism evidence="7 8">
    <name type="scientific">Zophobas morio</name>
    <dbReference type="NCBI Taxonomy" id="2755281"/>
    <lineage>
        <taxon>Eukaryota</taxon>
        <taxon>Metazoa</taxon>
        <taxon>Ecdysozoa</taxon>
        <taxon>Arthropoda</taxon>
        <taxon>Hexapoda</taxon>
        <taxon>Insecta</taxon>
        <taxon>Pterygota</taxon>
        <taxon>Neoptera</taxon>
        <taxon>Endopterygota</taxon>
        <taxon>Coleoptera</taxon>
        <taxon>Polyphaga</taxon>
        <taxon>Cucujiformia</taxon>
        <taxon>Tenebrionidae</taxon>
        <taxon>Zophobas</taxon>
    </lineage>
</organism>
<dbReference type="PANTHER" id="PTHR12442:SF5">
    <property type="entry name" value="DYNEIN AXONEMAL INTERMEDIATE CHAIN 3"/>
    <property type="match status" value="1"/>
</dbReference>
<keyword evidence="8" id="KW-1185">Reference proteome</keyword>
<dbReference type="GO" id="GO:0045504">
    <property type="term" value="F:dynein heavy chain binding"/>
    <property type="evidence" value="ECO:0007669"/>
    <property type="project" value="TreeGrafter"/>
</dbReference>
<dbReference type="InterPro" id="IPR036322">
    <property type="entry name" value="WD40_repeat_dom_sf"/>
</dbReference>
<dbReference type="PROSITE" id="PS50082">
    <property type="entry name" value="WD_REPEATS_2"/>
    <property type="match status" value="1"/>
</dbReference>
<dbReference type="InterPro" id="IPR001680">
    <property type="entry name" value="WD40_rpt"/>
</dbReference>
<feature type="repeat" description="WD" evidence="5">
    <location>
        <begin position="521"/>
        <end position="535"/>
    </location>
</feature>
<proteinExistence type="predicted"/>
<feature type="compositionally biased region" description="Basic residues" evidence="6">
    <location>
        <begin position="29"/>
        <end position="41"/>
    </location>
</feature>
<comment type="caution">
    <text evidence="7">The sequence shown here is derived from an EMBL/GenBank/DDBJ whole genome shotgun (WGS) entry which is preliminary data.</text>
</comment>
<evidence type="ECO:0008006" key="9">
    <source>
        <dbReference type="Google" id="ProtNLM"/>
    </source>
</evidence>
<dbReference type="SMART" id="SM00320">
    <property type="entry name" value="WD40"/>
    <property type="match status" value="3"/>
</dbReference>
<accession>A0AA38HNR0</accession>
<name>A0AA38HNR0_9CUCU</name>
<keyword evidence="3 5" id="KW-0853">WD repeat</keyword>
<dbReference type="PANTHER" id="PTHR12442">
    <property type="entry name" value="DYNEIN INTERMEDIATE CHAIN"/>
    <property type="match status" value="1"/>
</dbReference>
<feature type="region of interest" description="Disordered" evidence="6">
    <location>
        <begin position="1"/>
        <end position="41"/>
    </location>
</feature>
<dbReference type="EMBL" id="JALNTZ010000009">
    <property type="protein sequence ID" value="KAJ3641205.1"/>
    <property type="molecule type" value="Genomic_DNA"/>
</dbReference>
<keyword evidence="4" id="KW-0677">Repeat</keyword>
<dbReference type="InterPro" id="IPR050687">
    <property type="entry name" value="Dynein_IC"/>
</dbReference>
<dbReference type="Gene3D" id="2.130.10.10">
    <property type="entry name" value="YVTN repeat-like/Quinoprotein amine dehydrogenase"/>
    <property type="match status" value="1"/>
</dbReference>
<dbReference type="Proteomes" id="UP001168821">
    <property type="component" value="Unassembled WGS sequence"/>
</dbReference>
<protein>
    <recommendedName>
        <fullName evidence="9">WD repeat-containing protein 63</fullName>
    </recommendedName>
</protein>
<evidence type="ECO:0000256" key="4">
    <source>
        <dbReference type="ARBA" id="ARBA00022737"/>
    </source>
</evidence>
<reference evidence="7" key="1">
    <citation type="journal article" date="2023" name="G3 (Bethesda)">
        <title>Whole genome assemblies of Zophobas morio and Tenebrio molitor.</title>
        <authorList>
            <person name="Kaur S."/>
            <person name="Stinson S.A."/>
            <person name="diCenzo G.C."/>
        </authorList>
    </citation>
    <scope>NUCLEOTIDE SEQUENCE</scope>
    <source>
        <strain evidence="7">QUZm001</strain>
    </source>
</reference>